<gene>
    <name evidence="2" type="primary">55.8</name>
    <name evidence="2" type="ORF">EpJS10_0073</name>
</gene>
<sequence length="75" mass="8582">MDYRMNKFRNAVSDILANITFVLFIVCLLILVIPFGLLFVMIGALSTEKGLEDSEFEKRIQSVHSVISKMMKVKE</sequence>
<evidence type="ECO:0000313" key="2">
    <source>
        <dbReference type="EMBL" id="ACL78299.1"/>
    </source>
</evidence>
<name>C4MZG8_9CAUD</name>
<evidence type="ECO:0000313" key="3">
    <source>
        <dbReference type="Proteomes" id="UP000201733"/>
    </source>
</evidence>
<dbReference type="KEGG" id="vg:7943472"/>
<proteinExistence type="predicted"/>
<reference evidence="2 3" key="1">
    <citation type="journal article" date="2009" name="Virology">
        <title>T4 phages against Escherichia coli diarrhea: potential and problems.</title>
        <authorList>
            <person name="Denou E."/>
            <person name="Bruttin A."/>
            <person name="Barretto C."/>
            <person name="Ngom-Bru C."/>
            <person name="Brussow H."/>
            <person name="Zuber S."/>
        </authorList>
    </citation>
    <scope>NUCLEOTIDE SEQUENCE [LARGE SCALE GENOMIC DNA]</scope>
</reference>
<keyword evidence="3" id="KW-1185">Reference proteome</keyword>
<dbReference type="EMBL" id="EU863409">
    <property type="protein sequence ID" value="ACL78299.1"/>
    <property type="molecule type" value="Genomic_DNA"/>
</dbReference>
<dbReference type="RefSeq" id="YP_002922422.1">
    <property type="nucleotide sequence ID" value="NC_012741.1"/>
</dbReference>
<keyword evidence="1" id="KW-0472">Membrane</keyword>
<organism evidence="2 3">
    <name type="scientific">Escherichia phage JS10</name>
    <dbReference type="NCBI Taxonomy" id="576790"/>
    <lineage>
        <taxon>Viruses</taxon>
        <taxon>Duplodnaviria</taxon>
        <taxon>Heunggongvirae</taxon>
        <taxon>Uroviricota</taxon>
        <taxon>Caudoviricetes</taxon>
        <taxon>Pantevenvirales</taxon>
        <taxon>Straboviridae</taxon>
        <taxon>Tevenvirinae</taxon>
        <taxon>Dhakavirus</taxon>
        <taxon>Dhakavirus JS10</taxon>
    </lineage>
</organism>
<dbReference type="GeneID" id="7943472"/>
<protein>
    <submittedName>
        <fullName evidence="2">Gp55.8 conserved hypothetical predicted membrane protein</fullName>
    </submittedName>
</protein>
<dbReference type="Proteomes" id="UP000201733">
    <property type="component" value="Segment"/>
</dbReference>
<keyword evidence="1" id="KW-0812">Transmembrane</keyword>
<feature type="transmembrane region" description="Helical" evidence="1">
    <location>
        <begin position="21"/>
        <end position="45"/>
    </location>
</feature>
<accession>C4MZG8</accession>
<keyword evidence="1" id="KW-1133">Transmembrane helix</keyword>
<evidence type="ECO:0000256" key="1">
    <source>
        <dbReference type="SAM" id="Phobius"/>
    </source>
</evidence>